<reference evidence="2 3" key="1">
    <citation type="submission" date="2024-08" db="EMBL/GenBank/DDBJ databases">
        <authorList>
            <person name="Cucini C."/>
            <person name="Frati F."/>
        </authorList>
    </citation>
    <scope>NUCLEOTIDE SEQUENCE [LARGE SCALE GENOMIC DNA]</scope>
</reference>
<feature type="transmembrane region" description="Helical" evidence="1">
    <location>
        <begin position="7"/>
        <end position="24"/>
    </location>
</feature>
<dbReference type="EMBL" id="CAXLJM020000015">
    <property type="protein sequence ID" value="CAL8082116.1"/>
    <property type="molecule type" value="Genomic_DNA"/>
</dbReference>
<evidence type="ECO:0000313" key="2">
    <source>
        <dbReference type="EMBL" id="CAL8082116.1"/>
    </source>
</evidence>
<accession>A0ABP1PZU2</accession>
<keyword evidence="1" id="KW-0472">Membrane</keyword>
<dbReference type="Proteomes" id="UP001642540">
    <property type="component" value="Unassembled WGS sequence"/>
</dbReference>
<sequence length="103" mass="11127">MLGLTRLNLACLVMMVGVLVVLGQPQMGDCKFADITTLPPVAPVTKELATITPFHDDTVLSFGIFGYLLIGIAITIFMKGIAITGVVLYTRHHKMNPSNVEIV</sequence>
<comment type="caution">
    <text evidence="2">The sequence shown here is derived from an EMBL/GenBank/DDBJ whole genome shotgun (WGS) entry which is preliminary data.</text>
</comment>
<feature type="transmembrane region" description="Helical" evidence="1">
    <location>
        <begin position="64"/>
        <end position="89"/>
    </location>
</feature>
<evidence type="ECO:0000313" key="3">
    <source>
        <dbReference type="Proteomes" id="UP001642540"/>
    </source>
</evidence>
<keyword evidence="1" id="KW-1133">Transmembrane helix</keyword>
<protein>
    <submittedName>
        <fullName evidence="2">Uncharacterized protein</fullName>
    </submittedName>
</protein>
<name>A0ABP1PZU2_9HEXA</name>
<keyword evidence="3" id="KW-1185">Reference proteome</keyword>
<evidence type="ECO:0000256" key="1">
    <source>
        <dbReference type="SAM" id="Phobius"/>
    </source>
</evidence>
<gene>
    <name evidence="2" type="ORF">ODALV1_LOCUS5122</name>
</gene>
<organism evidence="2 3">
    <name type="scientific">Orchesella dallaii</name>
    <dbReference type="NCBI Taxonomy" id="48710"/>
    <lineage>
        <taxon>Eukaryota</taxon>
        <taxon>Metazoa</taxon>
        <taxon>Ecdysozoa</taxon>
        <taxon>Arthropoda</taxon>
        <taxon>Hexapoda</taxon>
        <taxon>Collembola</taxon>
        <taxon>Entomobryomorpha</taxon>
        <taxon>Entomobryoidea</taxon>
        <taxon>Orchesellidae</taxon>
        <taxon>Orchesellinae</taxon>
        <taxon>Orchesella</taxon>
    </lineage>
</organism>
<keyword evidence="1" id="KW-0812">Transmembrane</keyword>
<proteinExistence type="predicted"/>